<evidence type="ECO:0000313" key="1">
    <source>
        <dbReference type="EMBL" id="RDB24568.1"/>
    </source>
</evidence>
<keyword evidence="2" id="KW-1185">Reference proteome</keyword>
<name>A0A369JRX5_HYPMA</name>
<dbReference type="Proteomes" id="UP000076154">
    <property type="component" value="Unassembled WGS sequence"/>
</dbReference>
<accession>A0A369JRX5</accession>
<comment type="caution">
    <text evidence="1">The sequence shown here is derived from an EMBL/GenBank/DDBJ whole genome shotgun (WGS) entry which is preliminary data.</text>
</comment>
<dbReference type="AlphaFoldDB" id="A0A369JRX5"/>
<sequence>MPNPFSNATPGPTLIPSIEVSGTTTVTVQSSDGAQVTASSSIIVPDLAQTEATARASLVGDVLKRNHYTHGNYALASGFNTSVYLTCSGYLQEIYVSIDAKRVSRKLRVELARALYPFPVVLCTRREELNLPIVPPAGSTIGEREYWEMAKERGVYRGEVGTDGKPRNAPEIEYWEEDEVTALEARDGSLFTRCVCC</sequence>
<proteinExistence type="predicted"/>
<dbReference type="InParanoid" id="A0A369JRX5"/>
<evidence type="ECO:0000313" key="2">
    <source>
        <dbReference type="Proteomes" id="UP000076154"/>
    </source>
</evidence>
<protein>
    <submittedName>
        <fullName evidence="1">Uncharacterized protein</fullName>
    </submittedName>
</protein>
<dbReference type="EMBL" id="LUEZ02000042">
    <property type="protein sequence ID" value="RDB24568.1"/>
    <property type="molecule type" value="Genomic_DNA"/>
</dbReference>
<organism evidence="1 2">
    <name type="scientific">Hypsizygus marmoreus</name>
    <name type="common">White beech mushroom</name>
    <name type="synonym">Agaricus marmoreus</name>
    <dbReference type="NCBI Taxonomy" id="39966"/>
    <lineage>
        <taxon>Eukaryota</taxon>
        <taxon>Fungi</taxon>
        <taxon>Dikarya</taxon>
        <taxon>Basidiomycota</taxon>
        <taxon>Agaricomycotina</taxon>
        <taxon>Agaricomycetes</taxon>
        <taxon>Agaricomycetidae</taxon>
        <taxon>Agaricales</taxon>
        <taxon>Tricholomatineae</taxon>
        <taxon>Lyophyllaceae</taxon>
        <taxon>Hypsizygus</taxon>
    </lineage>
</organism>
<dbReference type="OrthoDB" id="3046748at2759"/>
<gene>
    <name evidence="1" type="ORF">Hypma_008197</name>
</gene>
<reference evidence="1" key="1">
    <citation type="submission" date="2018-04" db="EMBL/GenBank/DDBJ databases">
        <title>Whole genome sequencing of Hypsizygus marmoreus.</title>
        <authorList>
            <person name="Choi I.-G."/>
            <person name="Min B."/>
            <person name="Kim J.-G."/>
            <person name="Kim S."/>
            <person name="Oh Y.-L."/>
            <person name="Kong W.-S."/>
            <person name="Park H."/>
            <person name="Jeong J."/>
            <person name="Song E.-S."/>
        </authorList>
    </citation>
    <scope>NUCLEOTIDE SEQUENCE [LARGE SCALE GENOMIC DNA]</scope>
    <source>
        <strain evidence="1">51987-8</strain>
    </source>
</reference>